<dbReference type="PROSITE" id="PS50980">
    <property type="entry name" value="COA_CT_NTER"/>
    <property type="match status" value="1"/>
</dbReference>
<dbReference type="Proteomes" id="UP000634004">
    <property type="component" value="Unassembled WGS sequence"/>
</dbReference>
<evidence type="ECO:0000259" key="1">
    <source>
        <dbReference type="PROSITE" id="PS50980"/>
    </source>
</evidence>
<dbReference type="InterPro" id="IPR011762">
    <property type="entry name" value="COA_CT_N"/>
</dbReference>
<dbReference type="InterPro" id="IPR051047">
    <property type="entry name" value="AccD/PCCB"/>
</dbReference>
<dbReference type="InterPro" id="IPR029045">
    <property type="entry name" value="ClpP/crotonase-like_dom_sf"/>
</dbReference>
<feature type="domain" description="CoA carboxyltransferase C-terminal" evidence="2">
    <location>
        <begin position="275"/>
        <end position="509"/>
    </location>
</feature>
<keyword evidence="4" id="KW-1185">Reference proteome</keyword>
<gene>
    <name evidence="3" type="ORF">GCM10009069_03120</name>
</gene>
<proteinExistence type="predicted"/>
<reference evidence="3" key="1">
    <citation type="journal article" date="2014" name="Int. J. Syst. Evol. Microbiol.">
        <title>Complete genome sequence of Corynebacterium casei LMG S-19264T (=DSM 44701T), isolated from a smear-ripened cheese.</title>
        <authorList>
            <consortium name="US DOE Joint Genome Institute (JGI-PGF)"/>
            <person name="Walter F."/>
            <person name="Albersmeier A."/>
            <person name="Kalinowski J."/>
            <person name="Ruckert C."/>
        </authorList>
    </citation>
    <scope>NUCLEOTIDE SEQUENCE</scope>
    <source>
        <strain evidence="3">KCTC 32513</strain>
    </source>
</reference>
<reference evidence="3" key="2">
    <citation type="submission" date="2020-09" db="EMBL/GenBank/DDBJ databases">
        <authorList>
            <person name="Sun Q."/>
            <person name="Kim S."/>
        </authorList>
    </citation>
    <scope>NUCLEOTIDE SEQUENCE</scope>
    <source>
        <strain evidence="3">KCTC 32513</strain>
    </source>
</reference>
<dbReference type="RefSeq" id="WP_189494692.1">
    <property type="nucleotide sequence ID" value="NZ_BMZH01000001.1"/>
</dbReference>
<evidence type="ECO:0000313" key="4">
    <source>
        <dbReference type="Proteomes" id="UP000634004"/>
    </source>
</evidence>
<dbReference type="InterPro" id="IPR011763">
    <property type="entry name" value="COA_CT_C"/>
</dbReference>
<name>A0A8J3G168_9PROT</name>
<dbReference type="Gene3D" id="3.90.226.10">
    <property type="entry name" value="2-enoyl-CoA Hydratase, Chain A, domain 1"/>
    <property type="match status" value="2"/>
</dbReference>
<dbReference type="AlphaFoldDB" id="A0A8J3G168"/>
<dbReference type="PANTHER" id="PTHR43842:SF2">
    <property type="entry name" value="PROPIONYL-COA CARBOXYLASE BETA CHAIN, MITOCHONDRIAL"/>
    <property type="match status" value="1"/>
</dbReference>
<sequence>MPKHPTDWSPELDQKTQREAFAEDMGGADKVARQKGRGKLTARDRIDGILDDSSFREIGKLAGSGTYDEDGKLIHSAASNFIYGQGAVGGRPVVASADDFTVRGGASDAAIYRKFIHAEKMASEFGIPLIRMIDGTGGGGSVKSLEQMGYTYVPEVPGFEVIVENLQTVPVVALALGPCAGLGAARVVASHYSVMVKGLSQVFTAGPAIVAPLGESHDKEGLGGSEIHTRNGVVDDEAVSETDAFARARAFLSFLPSRVGDPLPYVKSSDDPSRTDDSLLSIVPRDKYQAYSMRTILRSVMDEGSVFEIGRKWGRAAITALARLDGWPVAVIASDPSFLGGSWTADTAQKVKRHVDLAQQFGLPIVHLVDNPGFMIGLEAEKAATIRRGVETMTAIYTASVPWASVIIRKAYGVAGAAMSDHTRYQYRAAWPSGDWGSLPIDGGVEVAYQSELVASDDPAAELAAIKARLAEVSSPFRTAERYAVEDIIDPRETRPFLTNFVKLAMIRR</sequence>
<evidence type="ECO:0000313" key="3">
    <source>
        <dbReference type="EMBL" id="GHA83205.1"/>
    </source>
</evidence>
<evidence type="ECO:0000259" key="2">
    <source>
        <dbReference type="PROSITE" id="PS50989"/>
    </source>
</evidence>
<feature type="domain" description="CoA carboxyltransferase N-terminal" evidence="1">
    <location>
        <begin position="5"/>
        <end position="267"/>
    </location>
</feature>
<dbReference type="PANTHER" id="PTHR43842">
    <property type="entry name" value="PROPIONYL-COA CARBOXYLASE BETA CHAIN"/>
    <property type="match status" value="1"/>
</dbReference>
<dbReference type="SUPFAM" id="SSF52096">
    <property type="entry name" value="ClpP/crotonase"/>
    <property type="match status" value="2"/>
</dbReference>
<accession>A0A8J3G168</accession>
<dbReference type="GO" id="GO:0004658">
    <property type="term" value="F:propionyl-CoA carboxylase activity"/>
    <property type="evidence" value="ECO:0007669"/>
    <property type="project" value="TreeGrafter"/>
</dbReference>
<protein>
    <submittedName>
        <fullName evidence="3">Propionyl-CoA carboxylase subunit beta</fullName>
    </submittedName>
</protein>
<dbReference type="PROSITE" id="PS50989">
    <property type="entry name" value="COA_CT_CTER"/>
    <property type="match status" value="1"/>
</dbReference>
<dbReference type="InterPro" id="IPR034733">
    <property type="entry name" value="AcCoA_carboxyl_beta"/>
</dbReference>
<dbReference type="EMBL" id="BMZH01000001">
    <property type="protein sequence ID" value="GHA83205.1"/>
    <property type="molecule type" value="Genomic_DNA"/>
</dbReference>
<dbReference type="Pfam" id="PF01039">
    <property type="entry name" value="Carboxyl_trans"/>
    <property type="match status" value="1"/>
</dbReference>
<organism evidence="3 4">
    <name type="scientific">Algimonas arctica</name>
    <dbReference type="NCBI Taxonomy" id="1479486"/>
    <lineage>
        <taxon>Bacteria</taxon>
        <taxon>Pseudomonadati</taxon>
        <taxon>Pseudomonadota</taxon>
        <taxon>Alphaproteobacteria</taxon>
        <taxon>Maricaulales</taxon>
        <taxon>Robiginitomaculaceae</taxon>
        <taxon>Algimonas</taxon>
    </lineage>
</organism>
<comment type="caution">
    <text evidence="3">The sequence shown here is derived from an EMBL/GenBank/DDBJ whole genome shotgun (WGS) entry which is preliminary data.</text>
</comment>